<proteinExistence type="predicted"/>
<dbReference type="InterPro" id="IPR011621">
    <property type="entry name" value="Metal-dep_PHydrolase_7TM_intra"/>
</dbReference>
<feature type="domain" description="HD/PDEase" evidence="2">
    <location>
        <begin position="552"/>
        <end position="707"/>
    </location>
</feature>
<reference evidence="3" key="1">
    <citation type="submission" date="2018-05" db="EMBL/GenBank/DDBJ databases">
        <authorList>
            <person name="Lanie J.A."/>
            <person name="Ng W.-L."/>
            <person name="Kazmierczak K.M."/>
            <person name="Andrzejewski T.M."/>
            <person name="Davidsen T.M."/>
            <person name="Wayne K.J."/>
            <person name="Tettelin H."/>
            <person name="Glass J.I."/>
            <person name="Rusch D."/>
            <person name="Podicherti R."/>
            <person name="Tsui H.-C.T."/>
            <person name="Winkler M.E."/>
        </authorList>
    </citation>
    <scope>NUCLEOTIDE SEQUENCE</scope>
</reference>
<feature type="transmembrane region" description="Helical" evidence="1">
    <location>
        <begin position="469"/>
        <end position="490"/>
    </location>
</feature>
<dbReference type="SMART" id="SM00471">
    <property type="entry name" value="HDc"/>
    <property type="match status" value="1"/>
</dbReference>
<dbReference type="Pfam" id="PF07697">
    <property type="entry name" value="7TMR-HDED"/>
    <property type="match status" value="1"/>
</dbReference>
<evidence type="ECO:0000313" key="3">
    <source>
        <dbReference type="EMBL" id="SVA88982.1"/>
    </source>
</evidence>
<keyword evidence="1" id="KW-0472">Membrane</keyword>
<dbReference type="InterPro" id="IPR006675">
    <property type="entry name" value="HDIG_dom"/>
</dbReference>
<feature type="transmembrane region" description="Helical" evidence="1">
    <location>
        <begin position="20"/>
        <end position="39"/>
    </location>
</feature>
<dbReference type="PANTHER" id="PTHR36442">
    <property type="entry name" value="CYCLIC-DI-AMP PHOSPHODIESTERASE PGPH"/>
    <property type="match status" value="1"/>
</dbReference>
<protein>
    <recommendedName>
        <fullName evidence="2">HD/PDEase domain-containing protein</fullName>
    </recommendedName>
</protein>
<dbReference type="InterPro" id="IPR052722">
    <property type="entry name" value="PgpH_phosphodiesterase"/>
</dbReference>
<sequence>MIRIPNKPSKIKKFITTVKYYWRQITILLSMVLILSLFFPRGKTLLYSYQINDIAREEVVAPFNFPILKTEEKLREDLNEAIKSEPYLFIRSQDVVNSQINELNDYFELIKLIQSATNKLKESRNELYRNRFSDQYNIARVGVQSDSVDLSILNTRILNEFSFAAENDKWKSIFETSPNDPARIDLDSFKEEITQIARNRWAEGIYDISLSEILSNEVAVNTQREEAPELTVPSSYNDIQEAWTKARLDVTNRFPNIVDIRRDLGSSLVVEFMKPNIIFDRETTERRQRAREDRVPRNKGIILKNERIVDANTRITNDELQKLSSLSVALNKKSIEGESFELLLAYMGRILVIGIIVSFFFTFLLTYRNQIFEDWRMVLLIALIFTIEVGLGYLFGSRLALSEYLIPTTVAAMVLTIMFDARIGYMGITSVILLLGILIGNNVEFMVTSLFTASVGIFAVRKLRRRSQLFSAIFALVASSGLVVLGQGLFKGHDWSMMGFDMINLTFIAVLSPIVTYGLIGILEVSFGITTNLTLIELLDFQNPLLKRLQHEANGTFNHSIVVGNLAEACADAIGANSLLCRVGAYYHDLGKMNRPEYFIENQYSGENKHDSLTSVMSAKIIKSHVVEGINLANDYGLPKIVSDFIPMHHGTTRVEYFYRKAIEDGDKINEEQFQYPGPKPNTKETGILMICEAVEAAVRSIKEPDIIKIEEMIDKIFELRISAGQLSECPLTMDELTKIKGNVDGTTGLLPVLRGIYHIRIEYPDEGKTNIKSS</sequence>
<name>A0A381ZJF9_9ZZZZ</name>
<dbReference type="InterPro" id="IPR006674">
    <property type="entry name" value="HD_domain"/>
</dbReference>
<accession>A0A381ZJF9</accession>
<dbReference type="SUPFAM" id="SSF109604">
    <property type="entry name" value="HD-domain/PDEase-like"/>
    <property type="match status" value="1"/>
</dbReference>
<dbReference type="Gene3D" id="1.10.3210.10">
    <property type="entry name" value="Hypothetical protein af1432"/>
    <property type="match status" value="1"/>
</dbReference>
<feature type="transmembrane region" description="Helical" evidence="1">
    <location>
        <begin position="377"/>
        <end position="395"/>
    </location>
</feature>
<dbReference type="EMBL" id="UINC01021439">
    <property type="protein sequence ID" value="SVA88982.1"/>
    <property type="molecule type" value="Genomic_DNA"/>
</dbReference>
<dbReference type="InterPro" id="IPR003607">
    <property type="entry name" value="HD/PDEase_dom"/>
</dbReference>
<keyword evidence="1" id="KW-1133">Transmembrane helix</keyword>
<dbReference type="NCBIfam" id="TIGR00277">
    <property type="entry name" value="HDIG"/>
    <property type="match status" value="1"/>
</dbReference>
<feature type="transmembrane region" description="Helical" evidence="1">
    <location>
        <begin position="502"/>
        <end position="523"/>
    </location>
</feature>
<keyword evidence="1" id="KW-0812">Transmembrane</keyword>
<feature type="transmembrane region" description="Helical" evidence="1">
    <location>
        <begin position="343"/>
        <end position="365"/>
    </location>
</feature>
<dbReference type="InterPro" id="IPR011624">
    <property type="entry name" value="Metal-dep_PHydrolase_7TM_extra"/>
</dbReference>
<dbReference type="Pfam" id="PF07698">
    <property type="entry name" value="7TM-7TMR_HD"/>
    <property type="match status" value="1"/>
</dbReference>
<dbReference type="Pfam" id="PF01966">
    <property type="entry name" value="HD"/>
    <property type="match status" value="1"/>
</dbReference>
<evidence type="ECO:0000256" key="1">
    <source>
        <dbReference type="SAM" id="Phobius"/>
    </source>
</evidence>
<organism evidence="3">
    <name type="scientific">marine metagenome</name>
    <dbReference type="NCBI Taxonomy" id="408172"/>
    <lineage>
        <taxon>unclassified sequences</taxon>
        <taxon>metagenomes</taxon>
        <taxon>ecological metagenomes</taxon>
    </lineage>
</organism>
<gene>
    <name evidence="3" type="ORF">METZ01_LOCUS141836</name>
</gene>
<feature type="transmembrane region" description="Helical" evidence="1">
    <location>
        <begin position="431"/>
        <end position="457"/>
    </location>
</feature>
<evidence type="ECO:0000259" key="2">
    <source>
        <dbReference type="SMART" id="SM00471"/>
    </source>
</evidence>
<dbReference type="CDD" id="cd00077">
    <property type="entry name" value="HDc"/>
    <property type="match status" value="1"/>
</dbReference>
<dbReference type="PANTHER" id="PTHR36442:SF1">
    <property type="entry name" value="CYCLIC-DI-AMP PHOSPHODIESTERASE PGPH"/>
    <property type="match status" value="1"/>
</dbReference>
<dbReference type="AlphaFoldDB" id="A0A381ZJF9"/>